<dbReference type="EMBL" id="MCFH01000022">
    <property type="protein sequence ID" value="ORX50005.1"/>
    <property type="molecule type" value="Genomic_DNA"/>
</dbReference>
<protein>
    <submittedName>
        <fullName evidence="1">Uncharacterized protein</fullName>
    </submittedName>
</protein>
<reference evidence="1 2" key="1">
    <citation type="submission" date="2016-08" db="EMBL/GenBank/DDBJ databases">
        <title>Genomes of anaerobic fungi encode conserved fungal cellulosomes for biomass hydrolysis.</title>
        <authorList>
            <consortium name="DOE Joint Genome Institute"/>
            <person name="Haitjema C.H."/>
            <person name="Gilmore S.P."/>
            <person name="Henske J.K."/>
            <person name="Solomon K.V."/>
            <person name="De Groot R."/>
            <person name="Kuo A."/>
            <person name="Mondo S.J."/>
            <person name="Salamov A.A."/>
            <person name="Labutti K."/>
            <person name="Zhao Z."/>
            <person name="Chiniquy J."/>
            <person name="Barry K."/>
            <person name="Brewer H.M."/>
            <person name="Purvine S.O."/>
            <person name="Wright A.T."/>
            <person name="Boxma B."/>
            <person name="Van Alen T."/>
            <person name="Hackstein J.H."/>
            <person name="Baker S.E."/>
            <person name="Grigoriev I.V."/>
            <person name="O'Malley M.A."/>
        </authorList>
    </citation>
    <scope>NUCLEOTIDE SEQUENCE [LARGE SCALE GENOMIC DNA]</scope>
    <source>
        <strain evidence="2">finn</strain>
    </source>
</reference>
<dbReference type="AlphaFoldDB" id="A0A1Y1V8S4"/>
<gene>
    <name evidence="1" type="ORF">BCR36DRAFT_290770</name>
</gene>
<name>A0A1Y1V8S4_9FUNG</name>
<evidence type="ECO:0000313" key="1">
    <source>
        <dbReference type="EMBL" id="ORX50005.1"/>
    </source>
</evidence>
<keyword evidence="2" id="KW-1185">Reference proteome</keyword>
<dbReference type="OrthoDB" id="2154669at2759"/>
<organism evidence="1 2">
    <name type="scientific">Piromyces finnis</name>
    <dbReference type="NCBI Taxonomy" id="1754191"/>
    <lineage>
        <taxon>Eukaryota</taxon>
        <taxon>Fungi</taxon>
        <taxon>Fungi incertae sedis</taxon>
        <taxon>Chytridiomycota</taxon>
        <taxon>Chytridiomycota incertae sedis</taxon>
        <taxon>Neocallimastigomycetes</taxon>
        <taxon>Neocallimastigales</taxon>
        <taxon>Neocallimastigaceae</taxon>
        <taxon>Piromyces</taxon>
    </lineage>
</organism>
<proteinExistence type="predicted"/>
<accession>A0A1Y1V8S4</accession>
<reference evidence="1 2" key="2">
    <citation type="submission" date="2016-08" db="EMBL/GenBank/DDBJ databases">
        <title>Pervasive Adenine N6-methylation of Active Genes in Fungi.</title>
        <authorList>
            <consortium name="DOE Joint Genome Institute"/>
            <person name="Mondo S.J."/>
            <person name="Dannebaum R.O."/>
            <person name="Kuo R.C."/>
            <person name="Labutti K."/>
            <person name="Haridas S."/>
            <person name="Kuo A."/>
            <person name="Salamov A."/>
            <person name="Ahrendt S.R."/>
            <person name="Lipzen A."/>
            <person name="Sullivan W."/>
            <person name="Andreopoulos W.B."/>
            <person name="Clum A."/>
            <person name="Lindquist E."/>
            <person name="Daum C."/>
            <person name="Ramamoorthy G.K."/>
            <person name="Gryganskyi A."/>
            <person name="Culley D."/>
            <person name="Magnuson J.K."/>
            <person name="James T.Y."/>
            <person name="O'Malley M.A."/>
            <person name="Stajich J.E."/>
            <person name="Spatafora J.W."/>
            <person name="Visel A."/>
            <person name="Grigoriev I.V."/>
        </authorList>
    </citation>
    <scope>NUCLEOTIDE SEQUENCE [LARGE SCALE GENOMIC DNA]</scope>
    <source>
        <strain evidence="2">finn</strain>
    </source>
</reference>
<evidence type="ECO:0000313" key="2">
    <source>
        <dbReference type="Proteomes" id="UP000193719"/>
    </source>
</evidence>
<sequence length="280" mass="33563">MHYYKFKVNKIINKITKKYNQQKIINEMKRDLEEKHDAELMNKSLETIVTNKRIKKKEKCFSDYREASFLCKFIMYNRSPESFLLIEKIFKECVSEFPRNPYIYLDFWNHLHGILLFVSRNKKFYPDSQSIADDIHVMSNRILYKVCNLEINFKIKYLIYNASHCYELEKEKFKRKDNANETSNDDLDLGYEVEMVKNIAINYHVKSIVSIKNMINELKNYNSPRDVDNILIMNDELSDILSKAEKYYAVYVNKFSFSREAILLYVAFLRNILVSLSLYI</sequence>
<comment type="caution">
    <text evidence="1">The sequence shown here is derived from an EMBL/GenBank/DDBJ whole genome shotgun (WGS) entry which is preliminary data.</text>
</comment>
<dbReference type="Proteomes" id="UP000193719">
    <property type="component" value="Unassembled WGS sequence"/>
</dbReference>